<dbReference type="NCBIfam" id="NF009623">
    <property type="entry name" value="PRK13130.1"/>
    <property type="match status" value="1"/>
</dbReference>
<comment type="similarity">
    <text evidence="2 7">Belongs to the NOP10 family.</text>
</comment>
<reference evidence="8 10" key="1">
    <citation type="submission" date="2015-10" db="EMBL/GenBank/DDBJ databases">
        <title>Complete genome sequence of hyperthermophilic archaeon Pyrodictium delaneyi Su06.</title>
        <authorList>
            <person name="Jung J.-H."/>
            <person name="Lin J."/>
            <person name="Holden J.F."/>
            <person name="Park C.-S."/>
        </authorList>
    </citation>
    <scope>NUCLEOTIDE SEQUENCE [LARGE SCALE GENOMIC DNA]</scope>
    <source>
        <strain evidence="8 10">Su06</strain>
    </source>
</reference>
<dbReference type="GO" id="GO:0030515">
    <property type="term" value="F:snoRNA binding"/>
    <property type="evidence" value="ECO:0007669"/>
    <property type="project" value="InterPro"/>
</dbReference>
<dbReference type="GO" id="GO:0001522">
    <property type="term" value="P:pseudouridine synthesis"/>
    <property type="evidence" value="ECO:0007669"/>
    <property type="project" value="InterPro"/>
</dbReference>
<dbReference type="EMBL" id="CP013011">
    <property type="protein sequence ID" value="ALL00559.1"/>
    <property type="molecule type" value="Genomic_DNA"/>
</dbReference>
<dbReference type="KEGG" id="pdl:Pyrde_0509"/>
<keyword evidence="6 7" id="KW-0687">Ribonucleoprotein</keyword>
<dbReference type="InterPro" id="IPR036756">
    <property type="entry name" value="H/ACA_rnp_Nop10_sf"/>
</dbReference>
<dbReference type="PANTHER" id="PTHR13305:SF0">
    <property type="entry name" value="H_ACA RIBONUCLEOPROTEIN COMPLEX SUBUNIT 3"/>
    <property type="match status" value="1"/>
</dbReference>
<dbReference type="GO" id="GO:0006364">
    <property type="term" value="P:rRNA processing"/>
    <property type="evidence" value="ECO:0007669"/>
    <property type="project" value="UniProtKB-UniRule"/>
</dbReference>
<dbReference type="RefSeq" id="WP_082419425.1">
    <property type="nucleotide sequence ID" value="NZ_CP013011.1"/>
</dbReference>
<evidence type="ECO:0000256" key="1">
    <source>
        <dbReference type="ARBA" id="ARBA00002325"/>
    </source>
</evidence>
<keyword evidence="5 7" id="KW-0698">rRNA processing</keyword>
<evidence type="ECO:0000256" key="5">
    <source>
        <dbReference type="ARBA" id="ARBA00022552"/>
    </source>
</evidence>
<keyword evidence="11" id="KW-1185">Reference proteome</keyword>
<reference evidence="9 11" key="2">
    <citation type="submission" date="2017-05" db="EMBL/GenBank/DDBJ databases">
        <title>The draft genome of the hyperthermophilic archaeon 'Pyrodictium delaneyi strain Hulk', an iron and nitrate reducer, reveals the capacity for sulfate reduction.</title>
        <authorList>
            <person name="Demey L.M."/>
            <person name="Miller C."/>
            <person name="Manzella M."/>
            <person name="Reguera G."/>
            <person name="Kashefi K."/>
        </authorList>
    </citation>
    <scope>NUCLEOTIDE SEQUENCE [LARGE SCALE GENOMIC DNA]</scope>
    <source>
        <strain evidence="9 11">Hulk</strain>
    </source>
</reference>
<evidence type="ECO:0000313" key="10">
    <source>
        <dbReference type="Proteomes" id="UP000058613"/>
    </source>
</evidence>
<sequence>MRWLMRRCAVCGRYTLRRDKCPLCGGDVAVPHPPRFSPEDKYVAYRYRMKMLAGIIHSEESSSEPT</sequence>
<gene>
    <name evidence="7" type="primary">nop10</name>
    <name evidence="9" type="ORF">Pdsh_09110</name>
    <name evidence="8" type="ORF">Pyrde_0509</name>
</gene>
<dbReference type="Proteomes" id="UP000058613">
    <property type="component" value="Chromosome"/>
</dbReference>
<comment type="function">
    <text evidence="1 7">Involved in ribosome biogenesis; more specifically in 18S rRNA pseudouridylation and in cleavage of pre-rRNA.</text>
</comment>
<evidence type="ECO:0000256" key="4">
    <source>
        <dbReference type="ARBA" id="ARBA00022517"/>
    </source>
</evidence>
<dbReference type="Proteomes" id="UP000196694">
    <property type="component" value="Unassembled WGS sequence"/>
</dbReference>
<dbReference type="InterPro" id="IPR007264">
    <property type="entry name" value="H/ACA_rnp_Nop10"/>
</dbReference>
<dbReference type="SUPFAM" id="SSF144210">
    <property type="entry name" value="Nop10-like SnoRNP"/>
    <property type="match status" value="1"/>
</dbReference>
<evidence type="ECO:0000256" key="2">
    <source>
        <dbReference type="ARBA" id="ARBA00009462"/>
    </source>
</evidence>
<dbReference type="GeneID" id="31946601"/>
<name>A0A0P0N2A1_9CREN</name>
<dbReference type="OrthoDB" id="7259at2157"/>
<organism evidence="8 10">
    <name type="scientific">Pyrodictium delaneyi</name>
    <dbReference type="NCBI Taxonomy" id="1273541"/>
    <lineage>
        <taxon>Archaea</taxon>
        <taxon>Thermoproteota</taxon>
        <taxon>Thermoprotei</taxon>
        <taxon>Desulfurococcales</taxon>
        <taxon>Pyrodictiaceae</taxon>
        <taxon>Pyrodictium</taxon>
    </lineage>
</organism>
<dbReference type="InterPro" id="IPR023532">
    <property type="entry name" value="Nop10_arc-typ"/>
</dbReference>
<dbReference type="PANTHER" id="PTHR13305">
    <property type="entry name" value="RIBOSOME BIOGENESIS PROTEIN NOP10"/>
    <property type="match status" value="1"/>
</dbReference>
<accession>A0A0P0N2A1</accession>
<evidence type="ECO:0000313" key="11">
    <source>
        <dbReference type="Proteomes" id="UP000196694"/>
    </source>
</evidence>
<evidence type="ECO:0000313" key="8">
    <source>
        <dbReference type="EMBL" id="ALL00559.1"/>
    </source>
</evidence>
<evidence type="ECO:0000256" key="7">
    <source>
        <dbReference type="HAMAP-Rule" id="MF_00803"/>
    </source>
</evidence>
<evidence type="ECO:0000256" key="3">
    <source>
        <dbReference type="ARBA" id="ARBA00018821"/>
    </source>
</evidence>
<dbReference type="Pfam" id="PF04135">
    <property type="entry name" value="Nop10p"/>
    <property type="match status" value="1"/>
</dbReference>
<dbReference type="STRING" id="1273541.Pyrde_0509"/>
<proteinExistence type="inferred from homology"/>
<evidence type="ECO:0000256" key="6">
    <source>
        <dbReference type="ARBA" id="ARBA00023274"/>
    </source>
</evidence>
<dbReference type="GO" id="GO:1990904">
    <property type="term" value="C:ribonucleoprotein complex"/>
    <property type="evidence" value="ECO:0007669"/>
    <property type="project" value="UniProtKB-KW"/>
</dbReference>
<dbReference type="EMBL" id="NCQP01000007">
    <property type="protein sequence ID" value="OWJ54021.1"/>
    <property type="molecule type" value="Genomic_DNA"/>
</dbReference>
<dbReference type="HAMAP" id="MF_00803">
    <property type="entry name" value="Nop10"/>
    <property type="match status" value="1"/>
</dbReference>
<dbReference type="Gene3D" id="2.20.28.40">
    <property type="entry name" value="H/ACA ribonucleoprotein complex, subunit Nop10"/>
    <property type="match status" value="1"/>
</dbReference>
<evidence type="ECO:0000313" key="9">
    <source>
        <dbReference type="EMBL" id="OWJ54021.1"/>
    </source>
</evidence>
<dbReference type="AlphaFoldDB" id="A0A0P0N2A1"/>
<keyword evidence="4 7" id="KW-0690">Ribosome biogenesis</keyword>
<protein>
    <recommendedName>
        <fullName evidence="3 7">Ribosome biogenesis protein Nop10</fullName>
    </recommendedName>
</protein>